<dbReference type="SUPFAM" id="SSF52833">
    <property type="entry name" value="Thioredoxin-like"/>
    <property type="match status" value="1"/>
</dbReference>
<dbReference type="Gene3D" id="3.40.30.10">
    <property type="entry name" value="Glutaredoxin"/>
    <property type="match status" value="1"/>
</dbReference>
<dbReference type="Proteomes" id="UP000012174">
    <property type="component" value="Unassembled WGS sequence"/>
</dbReference>
<feature type="compositionally biased region" description="Polar residues" evidence="1">
    <location>
        <begin position="1"/>
        <end position="25"/>
    </location>
</feature>
<accession>M7SEQ5</accession>
<dbReference type="GO" id="GO:0005975">
    <property type="term" value="P:carbohydrate metabolic process"/>
    <property type="evidence" value="ECO:0007669"/>
    <property type="project" value="InterPro"/>
</dbReference>
<gene>
    <name evidence="3" type="ORF">UCREL1_8303</name>
</gene>
<dbReference type="AlphaFoldDB" id="M7SEQ5"/>
<evidence type="ECO:0000313" key="4">
    <source>
        <dbReference type="Proteomes" id="UP000012174"/>
    </source>
</evidence>
<feature type="domain" description="Spermatogenesis-associated protein 20-like TRX" evidence="2">
    <location>
        <begin position="60"/>
        <end position="225"/>
    </location>
</feature>
<dbReference type="SUPFAM" id="SSF48208">
    <property type="entry name" value="Six-hairpin glycosidases"/>
    <property type="match status" value="1"/>
</dbReference>
<dbReference type="Gene3D" id="1.50.10.10">
    <property type="match status" value="1"/>
</dbReference>
<feature type="region of interest" description="Disordered" evidence="1">
    <location>
        <begin position="234"/>
        <end position="268"/>
    </location>
</feature>
<reference evidence="4" key="1">
    <citation type="journal article" date="2013" name="Genome Announc.">
        <title>Draft genome sequence of the grapevine dieback fungus Eutypa lata UCR-EL1.</title>
        <authorList>
            <person name="Blanco-Ulate B."/>
            <person name="Rolshausen P.E."/>
            <person name="Cantu D."/>
        </authorList>
    </citation>
    <scope>NUCLEOTIDE SEQUENCE [LARGE SCALE GENOMIC DNA]</scope>
    <source>
        <strain evidence="4">UCR-EL1</strain>
    </source>
</reference>
<dbReference type="CDD" id="cd02955">
    <property type="entry name" value="SSP411"/>
    <property type="match status" value="1"/>
</dbReference>
<dbReference type="GO" id="GO:0003824">
    <property type="term" value="F:catalytic activity"/>
    <property type="evidence" value="ECO:0007669"/>
    <property type="project" value="UniProtKB-ARBA"/>
</dbReference>
<dbReference type="PANTHER" id="PTHR42899:SF1">
    <property type="entry name" value="SPERMATOGENESIS-ASSOCIATED PROTEIN 20"/>
    <property type="match status" value="1"/>
</dbReference>
<keyword evidence="4" id="KW-1185">Reference proteome</keyword>
<name>M7SEQ5_EUTLA</name>
<evidence type="ECO:0000313" key="3">
    <source>
        <dbReference type="EMBL" id="EMR64734.1"/>
    </source>
</evidence>
<dbReference type="InterPro" id="IPR008928">
    <property type="entry name" value="6-hairpin_glycosidase_sf"/>
</dbReference>
<dbReference type="HOGENOM" id="CLU_014051_1_1_1"/>
<dbReference type="InterPro" id="IPR036249">
    <property type="entry name" value="Thioredoxin-like_sf"/>
</dbReference>
<proteinExistence type="predicted"/>
<feature type="compositionally biased region" description="Low complexity" evidence="1">
    <location>
        <begin position="26"/>
        <end position="43"/>
    </location>
</feature>
<evidence type="ECO:0000256" key="1">
    <source>
        <dbReference type="SAM" id="MobiDB-lite"/>
    </source>
</evidence>
<protein>
    <submittedName>
        <fullName evidence="3">Putative duf255 domain protein</fullName>
    </submittedName>
</protein>
<feature type="compositionally biased region" description="Acidic residues" evidence="1">
    <location>
        <begin position="258"/>
        <end position="268"/>
    </location>
</feature>
<evidence type="ECO:0000259" key="2">
    <source>
        <dbReference type="Pfam" id="PF03190"/>
    </source>
</evidence>
<dbReference type="OrthoDB" id="1923667at2759"/>
<dbReference type="Pfam" id="PF03190">
    <property type="entry name" value="Thioredox_DsbH"/>
    <property type="match status" value="1"/>
</dbReference>
<dbReference type="OMA" id="PFYFGTY"/>
<dbReference type="EMBL" id="KB707017">
    <property type="protein sequence ID" value="EMR64734.1"/>
    <property type="molecule type" value="Genomic_DNA"/>
</dbReference>
<feature type="region of interest" description="Disordered" evidence="1">
    <location>
        <begin position="698"/>
        <end position="718"/>
    </location>
</feature>
<feature type="region of interest" description="Disordered" evidence="1">
    <location>
        <begin position="1"/>
        <end position="67"/>
    </location>
</feature>
<feature type="compositionally biased region" description="Low complexity" evidence="1">
    <location>
        <begin position="234"/>
        <end position="244"/>
    </location>
</feature>
<dbReference type="PANTHER" id="PTHR42899">
    <property type="entry name" value="SPERMATOGENESIS-ASSOCIATED PROTEIN 20"/>
    <property type="match status" value="1"/>
</dbReference>
<dbReference type="eggNOG" id="KOG2244">
    <property type="taxonomic scope" value="Eukaryota"/>
</dbReference>
<organism evidence="3 4">
    <name type="scientific">Eutypa lata (strain UCR-EL1)</name>
    <name type="common">Grapevine dieback disease fungus</name>
    <name type="synonym">Eutypa armeniacae</name>
    <dbReference type="NCBI Taxonomy" id="1287681"/>
    <lineage>
        <taxon>Eukaryota</taxon>
        <taxon>Fungi</taxon>
        <taxon>Dikarya</taxon>
        <taxon>Ascomycota</taxon>
        <taxon>Pezizomycotina</taxon>
        <taxon>Sordariomycetes</taxon>
        <taxon>Xylariomycetidae</taxon>
        <taxon>Xylariales</taxon>
        <taxon>Diatrypaceae</taxon>
        <taxon>Eutypa</taxon>
    </lineage>
</organism>
<dbReference type="InterPro" id="IPR024705">
    <property type="entry name" value="Ssp411"/>
</dbReference>
<dbReference type="InterPro" id="IPR012341">
    <property type="entry name" value="6hp_glycosidase-like_sf"/>
</dbReference>
<dbReference type="InterPro" id="IPR004879">
    <property type="entry name" value="Ssp411-like_TRX"/>
</dbReference>
<feature type="compositionally biased region" description="Gly residues" evidence="1">
    <location>
        <begin position="245"/>
        <end position="254"/>
    </location>
</feature>
<dbReference type="KEGG" id="ela:UCREL1_8303"/>
<dbReference type="STRING" id="1287681.M7SEQ5"/>
<sequence>MMSAQLQQSEAAGNHKISSSSPLSQTTNATTTTTMAPSSSNPTQNHPVGGGDGGTSSMRNRTGDSKSPFVRAHIDTLVSWQLLDDEAVERAKKENKLIFMTIGYLASHYCHLARQESFSNPKIATILNQNFIPVVVDREERPDIDNIYMNYNHSLNNGGGWPLNLFLTPDLEPVFGGTYWAGPGVVRRTEAAGADEQPLEFLAVLKKLQDVWPAEEPRVREEVRQSVIDLRQYSGEGTLSSSSSNGGGGSGSGSSGVDEPEPEHEHDEVDLDQIEEAYTRIGGTFDPMFGGFGQYSGEGPKFPTTAKLSFLLRATRWPGPVRDVVGEGDCGHVSTMALHTLRRMVLGGMHDHVGGGFHRHSVTRDWSLPTFEKTLADNALLLALYLDAWLLVSGGAPDGEFADTVLEIADYITSSPIASSRWGGFITSEAADSHHRKGDKVKRQGAYYLWTRKEFDTVIGDEQASQVAATYFDVQEHGNVDPSRDPNDEFLNQNVLRIVKNEARLGKQFNGGNGGNGSSGSGGVVSSGAGAAAGGAEHNNNIKSLVDGWKQKLRVHRQRERVQPDLDTKIVTAYNGMAIAALARTAAALAHADSSSLTSKAKQYLDAAKKAALFIQKELWDDSSSTGTLYRAFSSDDANNSGGGGGGGRMTIEAFAEDYAFLVEGLLELYEATADDSWLRWAQRLQDRQLELFYDEPTTTTNTTNHTATESTTAGTATAPHTTMTTTARCGAFYSTRLRAPHVILRIKDAMDAAQPSANAVSASNLFRLGGLLPSLAISGGSDGGAKKEAEKGEHYSELARQTVRAFGVEMLEHPHLFPGLLCGVVPLKLGGRHWVVIDGGGGGGGKKEDVEVFTRAFYRAPRSGLFTLAFVDTSRQGMITPGVGVEGPGVYSLDAKTGQYRRLDARGDAELLHEVVTGPAAPTPTAVKTDG</sequence>